<evidence type="ECO:0000259" key="7">
    <source>
        <dbReference type="Pfam" id="PF20649"/>
    </source>
</evidence>
<dbReference type="InterPro" id="IPR019465">
    <property type="entry name" value="Cog5"/>
</dbReference>
<dbReference type="InterPro" id="IPR048485">
    <property type="entry name" value="COG5_helical"/>
</dbReference>
<evidence type="ECO:0000256" key="2">
    <source>
        <dbReference type="ARBA" id="ARBA00020974"/>
    </source>
</evidence>
<comment type="subcellular location">
    <subcellularLocation>
        <location evidence="1">Golgi apparatus membrane</location>
        <topology evidence="1">Peripheral membrane protein</topology>
    </subcellularLocation>
</comment>
<keyword evidence="4" id="KW-0472">Membrane</keyword>
<evidence type="ECO:0000313" key="8">
    <source>
        <dbReference type="EMBL" id="KAK4149726.1"/>
    </source>
</evidence>
<proteinExistence type="predicted"/>
<sequence length="478" mass="50598">MSTPVTPTDRTTAPDEPSYIDYEAFLDPSFAPASFANTLVLATNNAADSPLDLSTPLSRVLFDIQEIDSHIDQLTTRAALPLLTHTQTHADASSHVLARLEPQITALNDSYAQLAREVTQKHAEADQVRRVAARLWDTLSLGRAVGRCLQLGRQLEAQHAELTGSASATASSSAASARGREDHRALVRCAHTLLALREMFASSSSSSPSGGGLDKVAVVRALREGVVAPVEKAVRETAERIVREFSMGSASGAATFAQSEEVKGRTVSALTALYLLTPVPGPAAGKGGEKWAPSLMLHALEVYLRSALQSSIAGLSRALATLPSLERTLAEVSARCQNVVALEAVLEGTKAPQHPLLLLEGRQAQQQQVNDSLLQPLLAYLETGSLASYFWRTMAGSMAPRVQDIVAKGGVSARTLKSNRQQVGEAIKECVARGSQLPSAVAAAAKGKGKGSEPEAGGKHWEREVAVMVGSVVNNLGR</sequence>
<gene>
    <name evidence="8" type="ORF">C8A00DRAFT_46710</name>
</gene>
<dbReference type="Pfam" id="PF20649">
    <property type="entry name" value="COG5_C"/>
    <property type="match status" value="1"/>
</dbReference>
<dbReference type="AlphaFoldDB" id="A0AAN6VF63"/>
<evidence type="ECO:0000256" key="1">
    <source>
        <dbReference type="ARBA" id="ARBA00004395"/>
    </source>
</evidence>
<dbReference type="GO" id="GO:0017119">
    <property type="term" value="C:Golgi transport complex"/>
    <property type="evidence" value="ECO:0007669"/>
    <property type="project" value="InterPro"/>
</dbReference>
<evidence type="ECO:0000313" key="9">
    <source>
        <dbReference type="Proteomes" id="UP001302745"/>
    </source>
</evidence>
<dbReference type="Pfam" id="PF10392">
    <property type="entry name" value="COG5_N"/>
    <property type="match status" value="1"/>
</dbReference>
<dbReference type="InterPro" id="IPR049176">
    <property type="entry name" value="COG5_N"/>
</dbReference>
<feature type="domain" description="Conserved oligomeric Golgi complex subunit 5 helical" evidence="7">
    <location>
        <begin position="213"/>
        <end position="430"/>
    </location>
</feature>
<reference evidence="8" key="1">
    <citation type="journal article" date="2023" name="Mol. Phylogenet. Evol.">
        <title>Genome-scale phylogeny and comparative genomics of the fungal order Sordariales.</title>
        <authorList>
            <person name="Hensen N."/>
            <person name="Bonometti L."/>
            <person name="Westerberg I."/>
            <person name="Brannstrom I.O."/>
            <person name="Guillou S."/>
            <person name="Cros-Aarteil S."/>
            <person name="Calhoun S."/>
            <person name="Haridas S."/>
            <person name="Kuo A."/>
            <person name="Mondo S."/>
            <person name="Pangilinan J."/>
            <person name="Riley R."/>
            <person name="LaButti K."/>
            <person name="Andreopoulos B."/>
            <person name="Lipzen A."/>
            <person name="Chen C."/>
            <person name="Yan M."/>
            <person name="Daum C."/>
            <person name="Ng V."/>
            <person name="Clum A."/>
            <person name="Steindorff A."/>
            <person name="Ohm R.A."/>
            <person name="Martin F."/>
            <person name="Silar P."/>
            <person name="Natvig D.O."/>
            <person name="Lalanne C."/>
            <person name="Gautier V."/>
            <person name="Ament-Velasquez S.L."/>
            <person name="Kruys A."/>
            <person name="Hutchinson M.I."/>
            <person name="Powell A.J."/>
            <person name="Barry K."/>
            <person name="Miller A.N."/>
            <person name="Grigoriev I.V."/>
            <person name="Debuchy R."/>
            <person name="Gladieux P."/>
            <person name="Hiltunen Thoren M."/>
            <person name="Johannesson H."/>
        </authorList>
    </citation>
    <scope>NUCLEOTIDE SEQUENCE</scope>
    <source>
        <strain evidence="8">CBS 538.74</strain>
    </source>
</reference>
<keyword evidence="9" id="KW-1185">Reference proteome</keyword>
<dbReference type="Proteomes" id="UP001302745">
    <property type="component" value="Unassembled WGS sequence"/>
</dbReference>
<evidence type="ECO:0000256" key="3">
    <source>
        <dbReference type="ARBA" id="ARBA00023034"/>
    </source>
</evidence>
<reference evidence="8" key="2">
    <citation type="submission" date="2023-05" db="EMBL/GenBank/DDBJ databases">
        <authorList>
            <consortium name="Lawrence Berkeley National Laboratory"/>
            <person name="Steindorff A."/>
            <person name="Hensen N."/>
            <person name="Bonometti L."/>
            <person name="Westerberg I."/>
            <person name="Brannstrom I.O."/>
            <person name="Guillou S."/>
            <person name="Cros-Aarteil S."/>
            <person name="Calhoun S."/>
            <person name="Haridas S."/>
            <person name="Kuo A."/>
            <person name="Mondo S."/>
            <person name="Pangilinan J."/>
            <person name="Riley R."/>
            <person name="Labutti K."/>
            <person name="Andreopoulos B."/>
            <person name="Lipzen A."/>
            <person name="Chen C."/>
            <person name="Yanf M."/>
            <person name="Daum C."/>
            <person name="Ng V."/>
            <person name="Clum A."/>
            <person name="Ohm R."/>
            <person name="Martin F."/>
            <person name="Silar P."/>
            <person name="Natvig D."/>
            <person name="Lalanne C."/>
            <person name="Gautier V."/>
            <person name="Ament-Velasquez S.L."/>
            <person name="Kruys A."/>
            <person name="Hutchinson M.I."/>
            <person name="Powell A.J."/>
            <person name="Barry K."/>
            <person name="Miller A.N."/>
            <person name="Grigoriev I.V."/>
            <person name="Debuchy R."/>
            <person name="Gladieux P."/>
            <person name="Thoren M.H."/>
            <person name="Johannesson H."/>
        </authorList>
    </citation>
    <scope>NUCLEOTIDE SEQUENCE</scope>
    <source>
        <strain evidence="8">CBS 538.74</strain>
    </source>
</reference>
<name>A0AAN6VF63_9PEZI</name>
<comment type="caution">
    <text evidence="8">The sequence shown here is derived from an EMBL/GenBank/DDBJ whole genome shotgun (WGS) entry which is preliminary data.</text>
</comment>
<feature type="compositionally biased region" description="Low complexity" evidence="5">
    <location>
        <begin position="165"/>
        <end position="177"/>
    </location>
</feature>
<organism evidence="8 9">
    <name type="scientific">Chaetomidium leptoderma</name>
    <dbReference type="NCBI Taxonomy" id="669021"/>
    <lineage>
        <taxon>Eukaryota</taxon>
        <taxon>Fungi</taxon>
        <taxon>Dikarya</taxon>
        <taxon>Ascomycota</taxon>
        <taxon>Pezizomycotina</taxon>
        <taxon>Sordariomycetes</taxon>
        <taxon>Sordariomycetidae</taxon>
        <taxon>Sordariales</taxon>
        <taxon>Chaetomiaceae</taxon>
        <taxon>Chaetomidium</taxon>
    </lineage>
</organism>
<dbReference type="GO" id="GO:0000139">
    <property type="term" value="C:Golgi membrane"/>
    <property type="evidence" value="ECO:0007669"/>
    <property type="project" value="UniProtKB-SubCell"/>
</dbReference>
<dbReference type="PANTHER" id="PTHR13228">
    <property type="entry name" value="CONSERVED OLIGOMERIC GOLGI COMPLEX COMPONENT 5"/>
    <property type="match status" value="1"/>
</dbReference>
<accession>A0AAN6VF63</accession>
<dbReference type="GO" id="GO:0006891">
    <property type="term" value="P:intra-Golgi vesicle-mediated transport"/>
    <property type="evidence" value="ECO:0007669"/>
    <property type="project" value="InterPro"/>
</dbReference>
<evidence type="ECO:0000259" key="6">
    <source>
        <dbReference type="Pfam" id="PF10392"/>
    </source>
</evidence>
<evidence type="ECO:0000256" key="5">
    <source>
        <dbReference type="SAM" id="MobiDB-lite"/>
    </source>
</evidence>
<keyword evidence="3" id="KW-0333">Golgi apparatus</keyword>
<evidence type="ECO:0000256" key="4">
    <source>
        <dbReference type="ARBA" id="ARBA00023136"/>
    </source>
</evidence>
<dbReference type="PANTHER" id="PTHR13228:SF3">
    <property type="entry name" value="CONSERVED OLIGOMERIC GOLGI COMPLEX SUBUNIT 5"/>
    <property type="match status" value="1"/>
</dbReference>
<protein>
    <recommendedName>
        <fullName evidence="2">Conserved oligomeric Golgi complex subunit 5</fullName>
    </recommendedName>
</protein>
<feature type="region of interest" description="Disordered" evidence="5">
    <location>
        <begin position="162"/>
        <end position="181"/>
    </location>
</feature>
<feature type="domain" description="Conserved oligomeric Golgi complex subunit 5 N-terminal" evidence="6">
    <location>
        <begin position="23"/>
        <end position="155"/>
    </location>
</feature>
<dbReference type="EMBL" id="MU857130">
    <property type="protein sequence ID" value="KAK4149726.1"/>
    <property type="molecule type" value="Genomic_DNA"/>
</dbReference>